<evidence type="ECO:0000259" key="6">
    <source>
        <dbReference type="PROSITE" id="PS50405"/>
    </source>
</evidence>
<evidence type="ECO:0000256" key="3">
    <source>
        <dbReference type="ARBA" id="ARBA00022679"/>
    </source>
</evidence>
<keyword evidence="8" id="KW-1185">Reference proteome</keyword>
<dbReference type="InterPro" id="IPR036282">
    <property type="entry name" value="Glutathione-S-Trfase_C_sf"/>
</dbReference>
<feature type="domain" description="GST C-terminal" evidence="6">
    <location>
        <begin position="173"/>
        <end position="298"/>
    </location>
</feature>
<dbReference type="GO" id="GO:0016034">
    <property type="term" value="F:maleylacetoacetate isomerase activity"/>
    <property type="evidence" value="ECO:0007669"/>
    <property type="project" value="TreeGrafter"/>
</dbReference>
<dbReference type="PANTHER" id="PTHR42673:SF7">
    <property type="entry name" value="GLUTATHIONE S-TRANSFERASE ZETA CLASS-LIKE"/>
    <property type="match status" value="1"/>
</dbReference>
<reference evidence="7 8" key="1">
    <citation type="submission" date="2024-01" db="EMBL/GenBank/DDBJ databases">
        <title>The complete chloroplast genome sequence of Lithospermum erythrorhizon: insights into the phylogenetic relationship among Boraginaceae species and the maternal lineages of purple gromwells.</title>
        <authorList>
            <person name="Okada T."/>
            <person name="Watanabe K."/>
        </authorList>
    </citation>
    <scope>NUCLEOTIDE SEQUENCE [LARGE SCALE GENOMIC DNA]</scope>
</reference>
<dbReference type="GO" id="GO:0006559">
    <property type="term" value="P:L-phenylalanine catabolic process"/>
    <property type="evidence" value="ECO:0007669"/>
    <property type="project" value="TreeGrafter"/>
</dbReference>
<dbReference type="NCBIfam" id="TIGR01262">
    <property type="entry name" value="maiA"/>
    <property type="match status" value="1"/>
</dbReference>
<dbReference type="SFLD" id="SFLDS00019">
    <property type="entry name" value="Glutathione_Transferase_(cytos"/>
    <property type="match status" value="1"/>
</dbReference>
<evidence type="ECO:0000313" key="7">
    <source>
        <dbReference type="EMBL" id="GAA0145424.1"/>
    </source>
</evidence>
<keyword evidence="7" id="KW-0413">Isomerase</keyword>
<dbReference type="Gene3D" id="1.20.1050.10">
    <property type="match status" value="1"/>
</dbReference>
<gene>
    <name evidence="7" type="ORF">LIER_05621</name>
</gene>
<dbReference type="GO" id="GO:0005737">
    <property type="term" value="C:cytoplasm"/>
    <property type="evidence" value="ECO:0007669"/>
    <property type="project" value="InterPro"/>
</dbReference>
<dbReference type="Proteomes" id="UP001454036">
    <property type="component" value="Unassembled WGS sequence"/>
</dbReference>
<evidence type="ECO:0000256" key="4">
    <source>
        <dbReference type="ARBA" id="ARBA00047960"/>
    </source>
</evidence>
<feature type="domain" description="GST N-terminal" evidence="5">
    <location>
        <begin position="87"/>
        <end position="168"/>
    </location>
</feature>
<comment type="catalytic activity">
    <reaction evidence="4">
        <text>RX + glutathione = an S-substituted glutathione + a halide anion + H(+)</text>
        <dbReference type="Rhea" id="RHEA:16437"/>
        <dbReference type="ChEBI" id="CHEBI:15378"/>
        <dbReference type="ChEBI" id="CHEBI:16042"/>
        <dbReference type="ChEBI" id="CHEBI:17792"/>
        <dbReference type="ChEBI" id="CHEBI:57925"/>
        <dbReference type="ChEBI" id="CHEBI:90779"/>
        <dbReference type="EC" id="2.5.1.18"/>
    </reaction>
</comment>
<dbReference type="CDD" id="cd03191">
    <property type="entry name" value="GST_C_Zeta"/>
    <property type="match status" value="1"/>
</dbReference>
<evidence type="ECO:0000259" key="5">
    <source>
        <dbReference type="PROSITE" id="PS50404"/>
    </source>
</evidence>
<keyword evidence="3" id="KW-0808">Transferase</keyword>
<accession>A0AAV3P169</accession>
<dbReference type="InterPro" id="IPR010987">
    <property type="entry name" value="Glutathione-S-Trfase_C-like"/>
</dbReference>
<comment type="similarity">
    <text evidence="1">Belongs to the GST superfamily. Zeta family.</text>
</comment>
<dbReference type="Gene3D" id="3.40.30.10">
    <property type="entry name" value="Glutaredoxin"/>
    <property type="match status" value="1"/>
</dbReference>
<dbReference type="EMBL" id="BAABME010000777">
    <property type="protein sequence ID" value="GAA0145424.1"/>
    <property type="molecule type" value="Genomic_DNA"/>
</dbReference>
<dbReference type="GO" id="GO:0006749">
    <property type="term" value="P:glutathione metabolic process"/>
    <property type="evidence" value="ECO:0007669"/>
    <property type="project" value="TreeGrafter"/>
</dbReference>
<dbReference type="AlphaFoldDB" id="A0AAV3P169"/>
<dbReference type="InterPro" id="IPR005955">
    <property type="entry name" value="GST_Zeta"/>
</dbReference>
<dbReference type="SUPFAM" id="SSF52833">
    <property type="entry name" value="Thioredoxin-like"/>
    <property type="match status" value="1"/>
</dbReference>
<dbReference type="PANTHER" id="PTHR42673">
    <property type="entry name" value="MALEYLACETOACETATE ISOMERASE"/>
    <property type="match status" value="1"/>
</dbReference>
<evidence type="ECO:0000313" key="8">
    <source>
        <dbReference type="Proteomes" id="UP001454036"/>
    </source>
</evidence>
<evidence type="ECO:0000256" key="2">
    <source>
        <dbReference type="ARBA" id="ARBA00012452"/>
    </source>
</evidence>
<dbReference type="GO" id="GO:0004364">
    <property type="term" value="F:glutathione transferase activity"/>
    <property type="evidence" value="ECO:0007669"/>
    <property type="project" value="UniProtKB-EC"/>
</dbReference>
<dbReference type="InterPro" id="IPR036249">
    <property type="entry name" value="Thioredoxin-like_sf"/>
</dbReference>
<dbReference type="FunFam" id="3.40.30.10:FF:000100">
    <property type="entry name" value="Glutathione S-transferase Z1"/>
    <property type="match status" value="1"/>
</dbReference>
<dbReference type="SFLD" id="SFLDG00358">
    <property type="entry name" value="Main_(cytGST)"/>
    <property type="match status" value="1"/>
</dbReference>
<proteinExistence type="inferred from homology"/>
<dbReference type="EC" id="2.5.1.18" evidence="2"/>
<sequence length="299" mass="33833">MAIVLSRRITILSKCIYTSLPFAHSSSQNRVFITKPLHHFHTSCLNKHLSVEVEICKNGVITRRFMCKSAIDTNPNSSFDPKNSAAKKFILYSYWQSSCSWRVRFALNLKGLSYEYRAVNLSKGEQFAPEFEKLNPLKYVPVLVDGDVVVSDSYSILLYLEEKYPEKPLLPVDPQLRAINLQAASIVSSSIQPLIMLSVLKYIEDKVGRQAQLSFAQSILDKGFLALERLLRDISGRYATGDEVYLADVFLAPQIYIGKARFNMDISKYPVLSKIHKSCEALPAFQASLPERQPDAQSR</sequence>
<dbReference type="InterPro" id="IPR034330">
    <property type="entry name" value="GST_Zeta_C"/>
</dbReference>
<protein>
    <recommendedName>
        <fullName evidence="2">glutathione transferase</fullName>
        <ecNumber evidence="2">2.5.1.18</ecNumber>
    </recommendedName>
</protein>
<dbReference type="PROSITE" id="PS50405">
    <property type="entry name" value="GST_CTER"/>
    <property type="match status" value="1"/>
</dbReference>
<dbReference type="CDD" id="cd03042">
    <property type="entry name" value="GST_N_Zeta"/>
    <property type="match status" value="1"/>
</dbReference>
<name>A0AAV3P169_LITER</name>
<dbReference type="SUPFAM" id="SSF47616">
    <property type="entry name" value="GST C-terminal domain-like"/>
    <property type="match status" value="1"/>
</dbReference>
<organism evidence="7 8">
    <name type="scientific">Lithospermum erythrorhizon</name>
    <name type="common">Purple gromwell</name>
    <name type="synonym">Lithospermum officinale var. erythrorhizon</name>
    <dbReference type="NCBI Taxonomy" id="34254"/>
    <lineage>
        <taxon>Eukaryota</taxon>
        <taxon>Viridiplantae</taxon>
        <taxon>Streptophyta</taxon>
        <taxon>Embryophyta</taxon>
        <taxon>Tracheophyta</taxon>
        <taxon>Spermatophyta</taxon>
        <taxon>Magnoliopsida</taxon>
        <taxon>eudicotyledons</taxon>
        <taxon>Gunneridae</taxon>
        <taxon>Pentapetalae</taxon>
        <taxon>asterids</taxon>
        <taxon>lamiids</taxon>
        <taxon>Boraginales</taxon>
        <taxon>Boraginaceae</taxon>
        <taxon>Boraginoideae</taxon>
        <taxon>Lithospermeae</taxon>
        <taxon>Lithospermum</taxon>
    </lineage>
</organism>
<dbReference type="PROSITE" id="PS50404">
    <property type="entry name" value="GST_NTER"/>
    <property type="match status" value="1"/>
</dbReference>
<dbReference type="Pfam" id="PF13417">
    <property type="entry name" value="GST_N_3"/>
    <property type="match status" value="1"/>
</dbReference>
<dbReference type="InterPro" id="IPR040079">
    <property type="entry name" value="Glutathione_S-Trfase"/>
</dbReference>
<dbReference type="InterPro" id="IPR034333">
    <property type="entry name" value="GST_Zeta_N"/>
</dbReference>
<comment type="caution">
    <text evidence="7">The sequence shown here is derived from an EMBL/GenBank/DDBJ whole genome shotgun (WGS) entry which is preliminary data.</text>
</comment>
<evidence type="ECO:0000256" key="1">
    <source>
        <dbReference type="ARBA" id="ARBA00010007"/>
    </source>
</evidence>
<dbReference type="InterPro" id="IPR004045">
    <property type="entry name" value="Glutathione_S-Trfase_N"/>
</dbReference>
<dbReference type="FunFam" id="1.20.1050.10:FF:000017">
    <property type="entry name" value="Maleylacetoacetate isomerase"/>
    <property type="match status" value="1"/>
</dbReference>
<dbReference type="GO" id="GO:0009407">
    <property type="term" value="P:toxin catabolic process"/>
    <property type="evidence" value="ECO:0007669"/>
    <property type="project" value="UniProtKB-ARBA"/>
</dbReference>